<evidence type="ECO:0000313" key="3">
    <source>
        <dbReference type="Proteomes" id="UP001227192"/>
    </source>
</evidence>
<name>A0AAI9TUN5_PENTH</name>
<comment type="caution">
    <text evidence="2">The sequence shown here is derived from an EMBL/GenBank/DDBJ whole genome shotgun (WGS) entry which is preliminary data.</text>
</comment>
<keyword evidence="3" id="KW-1185">Reference proteome</keyword>
<reference evidence="2" key="2">
    <citation type="journal article" date="2016" name="Fungal Biol.">
        <title>Ochratoxin A production by Penicillium thymicola.</title>
        <authorList>
            <person name="Nguyen H.D.T."/>
            <person name="McMullin D.R."/>
            <person name="Ponomareva E."/>
            <person name="Riley R."/>
            <person name="Pomraning K.R."/>
            <person name="Baker S.E."/>
            <person name="Seifert K.A."/>
        </authorList>
    </citation>
    <scope>NUCLEOTIDE SEQUENCE</scope>
    <source>
        <strain evidence="2">DAOM 180753</strain>
    </source>
</reference>
<gene>
    <name evidence="2" type="ORF">VN97_g118</name>
</gene>
<proteinExistence type="predicted"/>
<organism evidence="2 3">
    <name type="scientific">Penicillium thymicola</name>
    <dbReference type="NCBI Taxonomy" id="293382"/>
    <lineage>
        <taxon>Eukaryota</taxon>
        <taxon>Fungi</taxon>
        <taxon>Dikarya</taxon>
        <taxon>Ascomycota</taxon>
        <taxon>Pezizomycotina</taxon>
        <taxon>Eurotiomycetes</taxon>
        <taxon>Eurotiomycetidae</taxon>
        <taxon>Eurotiales</taxon>
        <taxon>Aspergillaceae</taxon>
        <taxon>Penicillium</taxon>
    </lineage>
</organism>
<feature type="region of interest" description="Disordered" evidence="1">
    <location>
        <begin position="31"/>
        <end position="70"/>
    </location>
</feature>
<evidence type="ECO:0000313" key="2">
    <source>
        <dbReference type="EMBL" id="KAJ9493146.1"/>
    </source>
</evidence>
<sequence>MHPDFCRGVEWRAERQKDILKPPILNLKQLGKYTSRKISPTKSLVPDRKKKKKKKKKKKEKKNMTPTIYH</sequence>
<dbReference type="Proteomes" id="UP001227192">
    <property type="component" value="Unassembled WGS sequence"/>
</dbReference>
<dbReference type="AlphaFoldDB" id="A0AAI9TUN5"/>
<feature type="compositionally biased region" description="Basic residues" evidence="1">
    <location>
        <begin position="48"/>
        <end position="61"/>
    </location>
</feature>
<reference evidence="2" key="1">
    <citation type="submission" date="2015-06" db="EMBL/GenBank/DDBJ databases">
        <authorList>
            <person name="Nguyen H."/>
        </authorList>
    </citation>
    <scope>NUCLEOTIDE SEQUENCE</scope>
    <source>
        <strain evidence="2">DAOM 180753</strain>
    </source>
</reference>
<dbReference type="EMBL" id="LACB01000002">
    <property type="protein sequence ID" value="KAJ9493146.1"/>
    <property type="molecule type" value="Genomic_DNA"/>
</dbReference>
<evidence type="ECO:0000256" key="1">
    <source>
        <dbReference type="SAM" id="MobiDB-lite"/>
    </source>
</evidence>
<accession>A0AAI9TUN5</accession>
<protein>
    <submittedName>
        <fullName evidence="2">Uncharacterized protein</fullName>
    </submittedName>
</protein>